<dbReference type="AlphaFoldDB" id="A0A3P6GN16"/>
<feature type="region of interest" description="Disordered" evidence="1">
    <location>
        <begin position="15"/>
        <end position="161"/>
    </location>
</feature>
<feature type="compositionally biased region" description="Basic and acidic residues" evidence="1">
    <location>
        <begin position="49"/>
        <end position="66"/>
    </location>
</feature>
<proteinExistence type="predicted"/>
<organism evidence="2">
    <name type="scientific">Brassica oleracea</name>
    <name type="common">Wild cabbage</name>
    <dbReference type="NCBI Taxonomy" id="3712"/>
    <lineage>
        <taxon>Eukaryota</taxon>
        <taxon>Viridiplantae</taxon>
        <taxon>Streptophyta</taxon>
        <taxon>Embryophyta</taxon>
        <taxon>Tracheophyta</taxon>
        <taxon>Spermatophyta</taxon>
        <taxon>Magnoliopsida</taxon>
        <taxon>eudicotyledons</taxon>
        <taxon>Gunneridae</taxon>
        <taxon>Pentapetalae</taxon>
        <taxon>rosids</taxon>
        <taxon>malvids</taxon>
        <taxon>Brassicales</taxon>
        <taxon>Brassicaceae</taxon>
        <taxon>Brassiceae</taxon>
        <taxon>Brassica</taxon>
    </lineage>
</organism>
<feature type="compositionally biased region" description="Polar residues" evidence="1">
    <location>
        <begin position="379"/>
        <end position="390"/>
    </location>
</feature>
<dbReference type="EMBL" id="LR031880">
    <property type="protein sequence ID" value="VDD61236.1"/>
    <property type="molecule type" value="Genomic_DNA"/>
</dbReference>
<evidence type="ECO:0000313" key="2">
    <source>
        <dbReference type="EMBL" id="VDD61236.1"/>
    </source>
</evidence>
<name>A0A3P6GN16_BRAOL</name>
<accession>A0A3P6GN16</accession>
<gene>
    <name evidence="2" type="ORF">BOLC6T36689H</name>
</gene>
<reference evidence="2" key="1">
    <citation type="submission" date="2018-11" db="EMBL/GenBank/DDBJ databases">
        <authorList>
            <consortium name="Genoscope - CEA"/>
            <person name="William W."/>
        </authorList>
    </citation>
    <scope>NUCLEOTIDE SEQUENCE</scope>
</reference>
<feature type="region of interest" description="Disordered" evidence="1">
    <location>
        <begin position="328"/>
        <end position="413"/>
    </location>
</feature>
<feature type="compositionally biased region" description="Polar residues" evidence="1">
    <location>
        <begin position="114"/>
        <end position="131"/>
    </location>
</feature>
<protein>
    <submittedName>
        <fullName evidence="2">Uncharacterized protein</fullName>
    </submittedName>
</protein>
<evidence type="ECO:0000256" key="1">
    <source>
        <dbReference type="SAM" id="MobiDB-lite"/>
    </source>
</evidence>
<sequence>MHVKKDCPKLLAEINQETQTQKAEEVQHSPRLGKSDTYLSSSKQRSYQRHREEDTTPSRAGRRDSKPAYTLEASQERVDRHGNTYGARVATKQTRVPPPKKRSERLSIDGNSWKPISQAQEPESQGYQSPPYTKKRDQGRGKYLQNRTSFPQKGLSEWRAKPHTLIPLPATRMDKTVQTENQDCRSQSTQVQPEIGAALGQTEEQVMDEINDATLQYLNHPDPTEANARRQRVMIGDARGQTEEAAARIMNVGGLSAEHITTSTLEQQKTQEITEEQVMQELQEVTLQYLSSVDPVEAAARRQRVLESDAKGLMENTAAAILATTNGQRRSLSPWERGIRSESPPGIDFDLAMQPSYKEDTPPPVQNREKNKHKKEPTPKSTSATPNILNGMSARKRNISQMRFSPGRGKKSP</sequence>